<dbReference type="GO" id="GO:0050421">
    <property type="term" value="F:nitrite reductase (NO-forming) activity"/>
    <property type="evidence" value="ECO:0007669"/>
    <property type="project" value="UniProtKB-EC"/>
</dbReference>
<comment type="similarity">
    <text evidence="3">Belongs to the multicopper oxidase family.</text>
</comment>
<evidence type="ECO:0000256" key="5">
    <source>
        <dbReference type="ARBA" id="ARBA00011882"/>
    </source>
</evidence>
<feature type="binding site" description="type 1 copper site" evidence="12">
    <location>
        <position position="249"/>
    </location>
    <ligand>
        <name>Cu cation</name>
        <dbReference type="ChEBI" id="CHEBI:23378"/>
        <label>1</label>
    </ligand>
</feature>
<dbReference type="InterPro" id="IPR001287">
    <property type="entry name" value="NO2-reductase_Cu"/>
</dbReference>
<comment type="cofactor">
    <cofactor evidence="1 12">
        <name>Cu(+)</name>
        <dbReference type="ChEBI" id="CHEBI:49552"/>
    </cofactor>
</comment>
<evidence type="ECO:0000256" key="3">
    <source>
        <dbReference type="ARBA" id="ARBA00010609"/>
    </source>
</evidence>
<feature type="binding site" description="type 1 copper site" evidence="12">
    <location>
        <position position="292"/>
    </location>
    <ligand>
        <name>Cu cation</name>
        <dbReference type="ChEBI" id="CHEBI:23378"/>
        <label>1</label>
    </ligand>
</feature>
<dbReference type="Gene3D" id="2.60.40.420">
    <property type="entry name" value="Cupredoxins - blue copper proteins"/>
    <property type="match status" value="3"/>
</dbReference>
<evidence type="ECO:0000256" key="12">
    <source>
        <dbReference type="PIRSR" id="PIRSR601287-1"/>
    </source>
</evidence>
<evidence type="ECO:0000256" key="8">
    <source>
        <dbReference type="ARBA" id="ARBA00022737"/>
    </source>
</evidence>
<dbReference type="PRINTS" id="PR00695">
    <property type="entry name" value="CUNO2RDTASE"/>
</dbReference>
<feature type="binding site" description="type 1 copper site" evidence="12">
    <location>
        <position position="244"/>
    </location>
    <ligand>
        <name>Cu cation</name>
        <dbReference type="ChEBI" id="CHEBI:23378"/>
        <label>1</label>
    </ligand>
</feature>
<evidence type="ECO:0000256" key="7">
    <source>
        <dbReference type="ARBA" id="ARBA00022723"/>
    </source>
</evidence>
<feature type="binding site" description="type 1 copper site" evidence="12">
    <location>
        <position position="427"/>
    </location>
    <ligand>
        <name>Cu cation</name>
        <dbReference type="ChEBI" id="CHEBI:23378"/>
        <label>1</label>
    </ligand>
</feature>
<evidence type="ECO:0000256" key="13">
    <source>
        <dbReference type="SAM" id="Phobius"/>
    </source>
</evidence>
<protein>
    <recommendedName>
        <fullName evidence="6">Copper-containing nitrite reductase</fullName>
        <ecNumber evidence="5">1.7.2.1</ecNumber>
    </recommendedName>
</protein>
<evidence type="ECO:0000313" key="16">
    <source>
        <dbReference type="Proteomes" id="UP000627538"/>
    </source>
</evidence>
<evidence type="ECO:0000256" key="6">
    <source>
        <dbReference type="ARBA" id="ARBA00017290"/>
    </source>
</evidence>
<feature type="transmembrane region" description="Helical" evidence="13">
    <location>
        <begin position="16"/>
        <end position="36"/>
    </location>
</feature>
<evidence type="ECO:0000313" key="15">
    <source>
        <dbReference type="EMBL" id="MBD3689406.1"/>
    </source>
</evidence>
<dbReference type="InterPro" id="IPR008972">
    <property type="entry name" value="Cupredoxin"/>
</dbReference>
<keyword evidence="7 12" id="KW-0479">Metal-binding</keyword>
<comment type="caution">
    <text evidence="15">The sequence shown here is derived from an EMBL/GenBank/DDBJ whole genome shotgun (WGS) entry which is preliminary data.</text>
</comment>
<dbReference type="AlphaFoldDB" id="A0A8I0KNL4"/>
<dbReference type="Pfam" id="PF07732">
    <property type="entry name" value="Cu-oxidase_3"/>
    <property type="match status" value="1"/>
</dbReference>
<keyword evidence="13" id="KW-0472">Membrane</keyword>
<dbReference type="EC" id="1.7.2.1" evidence="5"/>
<dbReference type="RefSeq" id="WP_191071455.1">
    <property type="nucleotide sequence ID" value="NZ_CP060506.1"/>
</dbReference>
<gene>
    <name evidence="15" type="ORF">H8R10_04070</name>
</gene>
<feature type="binding site" description="type 1 copper site" evidence="12">
    <location>
        <position position="284"/>
    </location>
    <ligand>
        <name>Cu cation</name>
        <dbReference type="ChEBI" id="CHEBI:23378"/>
        <label>1</label>
    </ligand>
</feature>
<comment type="cofactor">
    <cofactor evidence="2 12">
        <name>Cu(2+)</name>
        <dbReference type="ChEBI" id="CHEBI:29036"/>
    </cofactor>
</comment>
<evidence type="ECO:0000256" key="2">
    <source>
        <dbReference type="ARBA" id="ARBA00001973"/>
    </source>
</evidence>
<feature type="binding site" description="type 1 copper site" evidence="12">
    <location>
        <position position="283"/>
    </location>
    <ligand>
        <name>Cu cation</name>
        <dbReference type="ChEBI" id="CHEBI:23378"/>
        <label>1</label>
    </ligand>
</feature>
<keyword evidence="16" id="KW-1185">Reference proteome</keyword>
<sequence length="444" mass="46966">MSTSTSASTPASLSSHVGAAIATISVIVIALLAVTLTPGRTPALTSEGASTASSAAAATRTQEVDVTVKGMSFVPDTIDVSPGTHLIVNLTNTGALAHDLTTPSGASSGLVAPGEKARVDMGVIQESTQAWCSVAGHRQMGMTLDIRVRGSEGDSRQSGHADASRIGMEALLEDDHPLVTPMLDAAEASSHHRVELTMTEREERLAGHARAVWTFNDRVPGPTLRGKVGDTFEVVLHNRGTMEHGVDFHAGEVSPDEAMKPIPPGTSHTYRFTATHPGIWLYHCSSHPMSAHIAHGMFGAVIIDPPDLGDVDHEYLMAYSDLALGDEGAQMTPDVVAFNGYPFQYVRHPLQVTVGQTVRIWSVNAGPNSPLSLHVVGAHLTGTWKEGEWGVRPGSGIASQAMELAPAQGGFVEVTFHEPGTYNLVNHVMSYAERGAKAQFVVTE</sequence>
<evidence type="ECO:0000256" key="9">
    <source>
        <dbReference type="ARBA" id="ARBA00023002"/>
    </source>
</evidence>
<keyword evidence="13" id="KW-1133">Transmembrane helix</keyword>
<dbReference type="CDD" id="cd11020">
    <property type="entry name" value="CuRO_1_CuNIR"/>
    <property type="match status" value="1"/>
</dbReference>
<dbReference type="InterPro" id="IPR045087">
    <property type="entry name" value="Cu-oxidase_fam"/>
</dbReference>
<keyword evidence="13" id="KW-0812">Transmembrane</keyword>
<keyword evidence="10 12" id="KW-0186">Copper</keyword>
<evidence type="ECO:0000256" key="1">
    <source>
        <dbReference type="ARBA" id="ARBA00001960"/>
    </source>
</evidence>
<comment type="catalytic activity">
    <reaction evidence="11">
        <text>nitric oxide + Fe(III)-[cytochrome c] + H2O = Fe(II)-[cytochrome c] + nitrite + 2 H(+)</text>
        <dbReference type="Rhea" id="RHEA:15233"/>
        <dbReference type="Rhea" id="RHEA-COMP:10350"/>
        <dbReference type="Rhea" id="RHEA-COMP:14399"/>
        <dbReference type="ChEBI" id="CHEBI:15377"/>
        <dbReference type="ChEBI" id="CHEBI:15378"/>
        <dbReference type="ChEBI" id="CHEBI:16301"/>
        <dbReference type="ChEBI" id="CHEBI:16480"/>
        <dbReference type="ChEBI" id="CHEBI:29033"/>
        <dbReference type="ChEBI" id="CHEBI:29034"/>
        <dbReference type="EC" id="1.7.2.1"/>
    </reaction>
</comment>
<keyword evidence="8" id="KW-0677">Repeat</keyword>
<evidence type="ECO:0000256" key="4">
    <source>
        <dbReference type="ARBA" id="ARBA00011233"/>
    </source>
</evidence>
<dbReference type="GO" id="GO:0005507">
    <property type="term" value="F:copper ion binding"/>
    <property type="evidence" value="ECO:0007669"/>
    <property type="project" value="InterPro"/>
</dbReference>
<accession>A0A8I0KNL4</accession>
<dbReference type="EMBL" id="JACRUO010000001">
    <property type="protein sequence ID" value="MBD3689406.1"/>
    <property type="molecule type" value="Genomic_DNA"/>
</dbReference>
<dbReference type="InterPro" id="IPR011707">
    <property type="entry name" value="Cu-oxidase-like_N"/>
</dbReference>
<name>A0A8I0KNL4_9ACTO</name>
<proteinExistence type="inferred from homology"/>
<dbReference type="SUPFAM" id="SSF49503">
    <property type="entry name" value="Cupredoxins"/>
    <property type="match status" value="3"/>
</dbReference>
<feature type="binding site" description="type 1 copper site" evidence="12">
    <location>
        <position position="297"/>
    </location>
    <ligand>
        <name>Cu cation</name>
        <dbReference type="ChEBI" id="CHEBI:23378"/>
        <label>1</label>
    </ligand>
</feature>
<dbReference type="Proteomes" id="UP000627538">
    <property type="component" value="Unassembled WGS sequence"/>
</dbReference>
<evidence type="ECO:0000259" key="14">
    <source>
        <dbReference type="Pfam" id="PF07732"/>
    </source>
</evidence>
<evidence type="ECO:0000256" key="10">
    <source>
        <dbReference type="ARBA" id="ARBA00023008"/>
    </source>
</evidence>
<comment type="subunit">
    <text evidence="4">Homotrimer.</text>
</comment>
<dbReference type="PANTHER" id="PTHR11709">
    <property type="entry name" value="MULTI-COPPER OXIDASE"/>
    <property type="match status" value="1"/>
</dbReference>
<keyword evidence="9" id="KW-0560">Oxidoreductase</keyword>
<reference evidence="15 16" key="1">
    <citation type="submission" date="2020-08" db="EMBL/GenBank/DDBJ databases">
        <title>Winkia gen. nov., sp. nov., isolated from faeces of the Anser albifrons in China.</title>
        <authorList>
            <person name="Liu Q."/>
        </authorList>
    </citation>
    <scope>NUCLEOTIDE SEQUENCE [LARGE SCALE GENOMIC DNA]</scope>
    <source>
        <strain evidence="15 16">C62</strain>
    </source>
</reference>
<evidence type="ECO:0000256" key="11">
    <source>
        <dbReference type="ARBA" id="ARBA00049340"/>
    </source>
</evidence>
<organism evidence="15 16">
    <name type="scientific">Nanchangia anserum</name>
    <dbReference type="NCBI Taxonomy" id="2692125"/>
    <lineage>
        <taxon>Bacteria</taxon>
        <taxon>Bacillati</taxon>
        <taxon>Actinomycetota</taxon>
        <taxon>Actinomycetes</taxon>
        <taxon>Actinomycetales</taxon>
        <taxon>Actinomycetaceae</taxon>
        <taxon>Nanchangia</taxon>
    </lineage>
</organism>
<feature type="domain" description="Plastocyanin-like" evidence="14">
    <location>
        <begin position="204"/>
        <end position="306"/>
    </location>
</feature>